<dbReference type="SUPFAM" id="SSF51735">
    <property type="entry name" value="NAD(P)-binding Rossmann-fold domains"/>
    <property type="match status" value="1"/>
</dbReference>
<evidence type="ECO:0000313" key="4">
    <source>
        <dbReference type="Proteomes" id="UP000004478"/>
    </source>
</evidence>
<reference evidence="3 4" key="1">
    <citation type="journal article" date="2012" name="J. Bacteriol.">
        <title>Draft Genome Sequence of Cecembia lonarensis Strain LW9T, Isolated from Lonar Lake, a Haloalkaline Lake in India.</title>
        <authorList>
            <person name="Shivaji S."/>
            <person name="Ara S."/>
            <person name="Singh A."/>
            <person name="Pinnaka A.K."/>
        </authorList>
    </citation>
    <scope>NUCLEOTIDE SEQUENCE [LARGE SCALE GENOMIC DNA]</scope>
    <source>
        <strain evidence="3 4">LW9</strain>
    </source>
</reference>
<dbReference type="EC" id="4.2.1.46" evidence="3"/>
<dbReference type="PATRIC" id="fig|1225176.3.peg.2410"/>
<dbReference type="Pfam" id="PF01370">
    <property type="entry name" value="Epimerase"/>
    <property type="match status" value="1"/>
</dbReference>
<comment type="caution">
    <text evidence="3">The sequence shown here is derived from an EMBL/GenBank/DDBJ whole genome shotgun (WGS) entry which is preliminary data.</text>
</comment>
<keyword evidence="3" id="KW-0456">Lyase</keyword>
<evidence type="ECO:0000313" key="3">
    <source>
        <dbReference type="EMBL" id="EKB49161.1"/>
    </source>
</evidence>
<dbReference type="PRINTS" id="PR01713">
    <property type="entry name" value="NUCEPIMERASE"/>
</dbReference>
<keyword evidence="4" id="KW-1185">Reference proteome</keyword>
<dbReference type="OrthoDB" id="9811743at2"/>
<gene>
    <name evidence="3" type="primary">rfbB_3</name>
    <name evidence="3" type="ORF">B879_02259</name>
</gene>
<dbReference type="AlphaFoldDB" id="K1L2X7"/>
<evidence type="ECO:0000259" key="2">
    <source>
        <dbReference type="Pfam" id="PF01370"/>
    </source>
</evidence>
<dbReference type="GO" id="GO:0008460">
    <property type="term" value="F:dTDP-glucose 4,6-dehydratase activity"/>
    <property type="evidence" value="ECO:0007669"/>
    <property type="project" value="UniProtKB-EC"/>
</dbReference>
<dbReference type="EMBL" id="AMGM01000032">
    <property type="protein sequence ID" value="EKB49161.1"/>
    <property type="molecule type" value="Genomic_DNA"/>
</dbReference>
<dbReference type="PANTHER" id="PTHR43574">
    <property type="entry name" value="EPIMERASE-RELATED"/>
    <property type="match status" value="1"/>
</dbReference>
<evidence type="ECO:0000256" key="1">
    <source>
        <dbReference type="ARBA" id="ARBA00023027"/>
    </source>
</evidence>
<protein>
    <submittedName>
        <fullName evidence="3">dTDP-glucose 4,6-dehydratase</fullName>
        <ecNumber evidence="3">4.2.1.46</ecNumber>
    </submittedName>
</protein>
<proteinExistence type="predicted"/>
<feature type="domain" description="NAD-dependent epimerase/dehydratase" evidence="2">
    <location>
        <begin position="4"/>
        <end position="253"/>
    </location>
</feature>
<dbReference type="InterPro" id="IPR036291">
    <property type="entry name" value="NAD(P)-bd_dom_sf"/>
</dbReference>
<dbReference type="Proteomes" id="UP000004478">
    <property type="component" value="Unassembled WGS sequence"/>
</dbReference>
<dbReference type="RefSeq" id="WP_009185289.1">
    <property type="nucleotide sequence ID" value="NZ_AMGM01000032.1"/>
</dbReference>
<dbReference type="Gene3D" id="3.40.50.720">
    <property type="entry name" value="NAD(P)-binding Rossmann-like Domain"/>
    <property type="match status" value="1"/>
</dbReference>
<organism evidence="3 4">
    <name type="scientific">Cecembia lonarensis (strain CCUG 58316 / KCTC 22772 / LW9)</name>
    <dbReference type="NCBI Taxonomy" id="1225176"/>
    <lineage>
        <taxon>Bacteria</taxon>
        <taxon>Pseudomonadati</taxon>
        <taxon>Bacteroidota</taxon>
        <taxon>Cytophagia</taxon>
        <taxon>Cytophagales</taxon>
        <taxon>Cyclobacteriaceae</taxon>
        <taxon>Cecembia</taxon>
    </lineage>
</organism>
<accession>K1L2X7</accession>
<dbReference type="InterPro" id="IPR001509">
    <property type="entry name" value="Epimerase_deHydtase"/>
</dbReference>
<name>K1L2X7_CECL9</name>
<keyword evidence="1" id="KW-0520">NAD</keyword>
<sequence>MSKILITGSAGFIGFHLVSRFLEEGGYEIVGLDVINDYYDVNLKYARLAQHGIAKEVILSHHLIQSETYPNYRFIQADLSEHDFIVAFMLQEKFDYVVNLAAQAGVRYSIDNPRAYTKSNIDGFLSILEGCRHSKVKHLVYASTSSVYGLNEEMPLSEKQPTQHPMSLYAATKKANEMMAHTYSHLFGLPTTGLRFFTVYGPWGRPDMALFLFTEAILQGKPIKVFNYGKMIRDFTYVGDIVESVKRLTIKPAQPDAAWNARQPAADASPAPYRIFNIGNSAPVQLDAYIAAVETALGKPAIRQLLDMQPGDVPATHADTQSLESWVNFKPQTSVEEGVRRFVEWYREFYEKVGVKG</sequence>
<dbReference type="CDD" id="cd05253">
    <property type="entry name" value="UDP_GE_SDE_e"/>
    <property type="match status" value="1"/>
</dbReference>